<dbReference type="EMBL" id="CAJOBJ010363002">
    <property type="protein sequence ID" value="CAF5219314.1"/>
    <property type="molecule type" value="Genomic_DNA"/>
</dbReference>
<evidence type="ECO:0000313" key="1">
    <source>
        <dbReference type="EMBL" id="CAF5219314.1"/>
    </source>
</evidence>
<dbReference type="Proteomes" id="UP000681720">
    <property type="component" value="Unassembled WGS sequence"/>
</dbReference>
<sequence>FLLNLHQLTANSPLPTDTKPVNVVSQIPLNNSLTNIHTITIRQPMLYLFGSRHTPSVNSDQSSENSPIRE</sequence>
<organism evidence="1 2">
    <name type="scientific">Rotaria magnacalcarata</name>
    <dbReference type="NCBI Taxonomy" id="392030"/>
    <lineage>
        <taxon>Eukaryota</taxon>
        <taxon>Metazoa</taxon>
        <taxon>Spiralia</taxon>
        <taxon>Gnathifera</taxon>
        <taxon>Rotifera</taxon>
        <taxon>Eurotatoria</taxon>
        <taxon>Bdelloidea</taxon>
        <taxon>Philodinida</taxon>
        <taxon>Philodinidae</taxon>
        <taxon>Rotaria</taxon>
    </lineage>
</organism>
<proteinExistence type="predicted"/>
<reference evidence="1" key="1">
    <citation type="submission" date="2021-02" db="EMBL/GenBank/DDBJ databases">
        <authorList>
            <person name="Nowell W R."/>
        </authorList>
    </citation>
    <scope>NUCLEOTIDE SEQUENCE</scope>
</reference>
<accession>A0A8S3JRL3</accession>
<dbReference type="AlphaFoldDB" id="A0A8S3JRL3"/>
<evidence type="ECO:0000313" key="2">
    <source>
        <dbReference type="Proteomes" id="UP000681720"/>
    </source>
</evidence>
<name>A0A8S3JRL3_9BILA</name>
<protein>
    <submittedName>
        <fullName evidence="1">Uncharacterized protein</fullName>
    </submittedName>
</protein>
<gene>
    <name evidence="1" type="ORF">GIL414_LOCUS83419</name>
</gene>
<comment type="caution">
    <text evidence="1">The sequence shown here is derived from an EMBL/GenBank/DDBJ whole genome shotgun (WGS) entry which is preliminary data.</text>
</comment>
<feature type="non-terminal residue" evidence="1">
    <location>
        <position position="1"/>
    </location>
</feature>